<dbReference type="InterPro" id="IPR017850">
    <property type="entry name" value="Alkaline_phosphatase_core_sf"/>
</dbReference>
<keyword evidence="2" id="KW-0378">Hydrolase</keyword>
<keyword evidence="5" id="KW-1185">Reference proteome</keyword>
<dbReference type="GO" id="GO:0004065">
    <property type="term" value="F:arylsulfatase activity"/>
    <property type="evidence" value="ECO:0007669"/>
    <property type="project" value="TreeGrafter"/>
</dbReference>
<dbReference type="Pfam" id="PF00884">
    <property type="entry name" value="Sulfatase"/>
    <property type="match status" value="1"/>
</dbReference>
<accession>A0A2W7RMQ1</accession>
<dbReference type="RefSeq" id="WP_245942123.1">
    <property type="nucleotide sequence ID" value="NZ_QKZT01000002.1"/>
</dbReference>
<sequence>MMRYIYIKLDALTCFFLMDVTNRLKAHQAKNDLFYSVDDFSSKLSSGDNTFITKILAVLVSSLLIFSCTEKKEERPNIILIMGDDIGISDIGPYGGEIETPNLDRLAEGGLRFTTFYNMAKCNPTRSSLLTGLYTGGNGAVHLANLTKNAGYSNIMSGKEHFDPWVPEYCKAENVFDHSFYFWATTEYFLPPSGEFEEPFFLEGRELKATEIEYEKSPMYKTDFITDYALKWLKESFQQDAPFFLYLPYHAAHFPLQARPEDIEKYRGKYRVGWDKLRQDRFERMQKLGVLPQSAKLSPPEDNLNKARGPFISDYTDYYPWDSLSEGQKDSLDLEMAVYAAMVDRMDQNIGRVLKLLEEHGKLENTLIMYLNDNGSCPFYTNKIPDVQPGPADSYWSLRTSWANLGNTPYRQYKQCGHEGGSHTPFIAYWPGKIAPNTITQQPGHVVDIAPTFLDLLDIQYPDSIKGYPTLPLHGSSLLPVFLGEERKEPDYFMSGLEKFRMFRSGDYKIVRLNGGAWELYNIKDDPTELVNLADSLPDKVNELSNYHASTQSDKIKKP</sequence>
<dbReference type="Gene3D" id="3.40.720.10">
    <property type="entry name" value="Alkaline Phosphatase, subunit A"/>
    <property type="match status" value="1"/>
</dbReference>
<protein>
    <submittedName>
        <fullName evidence="4">Arylsulfatase</fullName>
    </submittedName>
</protein>
<dbReference type="CDD" id="cd16025">
    <property type="entry name" value="PAS_like"/>
    <property type="match status" value="1"/>
</dbReference>
<dbReference type="InterPro" id="IPR000917">
    <property type="entry name" value="Sulfatase_N"/>
</dbReference>
<feature type="domain" description="Sulfatase N-terminal" evidence="3">
    <location>
        <begin position="76"/>
        <end position="459"/>
    </location>
</feature>
<name>A0A2W7RMQ1_9BACT</name>
<dbReference type="InterPro" id="IPR050738">
    <property type="entry name" value="Sulfatase"/>
</dbReference>
<evidence type="ECO:0000313" key="4">
    <source>
        <dbReference type="EMBL" id="PZX56787.1"/>
    </source>
</evidence>
<gene>
    <name evidence="4" type="ORF">LV85_00720</name>
</gene>
<dbReference type="SUPFAM" id="SSF53649">
    <property type="entry name" value="Alkaline phosphatase-like"/>
    <property type="match status" value="1"/>
</dbReference>
<evidence type="ECO:0000256" key="1">
    <source>
        <dbReference type="ARBA" id="ARBA00008779"/>
    </source>
</evidence>
<dbReference type="Gene3D" id="3.30.1120.10">
    <property type="match status" value="1"/>
</dbReference>
<dbReference type="EMBL" id="QKZT01000002">
    <property type="protein sequence ID" value="PZX56787.1"/>
    <property type="molecule type" value="Genomic_DNA"/>
</dbReference>
<proteinExistence type="inferred from homology"/>
<organism evidence="4 5">
    <name type="scientific">Algoriphagus chordae</name>
    <dbReference type="NCBI Taxonomy" id="237019"/>
    <lineage>
        <taxon>Bacteria</taxon>
        <taxon>Pseudomonadati</taxon>
        <taxon>Bacteroidota</taxon>
        <taxon>Cytophagia</taxon>
        <taxon>Cytophagales</taxon>
        <taxon>Cyclobacteriaceae</taxon>
        <taxon>Algoriphagus</taxon>
    </lineage>
</organism>
<reference evidence="4 5" key="1">
    <citation type="submission" date="2018-06" db="EMBL/GenBank/DDBJ databases">
        <title>Genomic Encyclopedia of Archaeal and Bacterial Type Strains, Phase II (KMG-II): from individual species to whole genera.</title>
        <authorList>
            <person name="Goeker M."/>
        </authorList>
    </citation>
    <scope>NUCLEOTIDE SEQUENCE [LARGE SCALE GENOMIC DNA]</scope>
    <source>
        <strain evidence="4 5">DSM 19830</strain>
    </source>
</reference>
<evidence type="ECO:0000313" key="5">
    <source>
        <dbReference type="Proteomes" id="UP000248882"/>
    </source>
</evidence>
<comment type="similarity">
    <text evidence="1">Belongs to the sulfatase family.</text>
</comment>
<evidence type="ECO:0000259" key="3">
    <source>
        <dbReference type="Pfam" id="PF00884"/>
    </source>
</evidence>
<dbReference type="PANTHER" id="PTHR42693:SF53">
    <property type="entry name" value="ENDO-4-O-SULFATASE"/>
    <property type="match status" value="1"/>
</dbReference>
<comment type="caution">
    <text evidence="4">The sequence shown here is derived from an EMBL/GenBank/DDBJ whole genome shotgun (WGS) entry which is preliminary data.</text>
</comment>
<evidence type="ECO:0000256" key="2">
    <source>
        <dbReference type="ARBA" id="ARBA00022801"/>
    </source>
</evidence>
<dbReference type="AlphaFoldDB" id="A0A2W7RMQ1"/>
<dbReference type="Proteomes" id="UP000248882">
    <property type="component" value="Unassembled WGS sequence"/>
</dbReference>
<dbReference type="PANTHER" id="PTHR42693">
    <property type="entry name" value="ARYLSULFATASE FAMILY MEMBER"/>
    <property type="match status" value="1"/>
</dbReference>